<evidence type="ECO:0000313" key="3">
    <source>
        <dbReference type="Proteomes" id="UP001172457"/>
    </source>
</evidence>
<dbReference type="InterPro" id="IPR011990">
    <property type="entry name" value="TPR-like_helical_dom_sf"/>
</dbReference>
<evidence type="ECO:0000256" key="1">
    <source>
        <dbReference type="SAM" id="MobiDB-lite"/>
    </source>
</evidence>
<gene>
    <name evidence="2" type="ORF">OSB04_019086</name>
</gene>
<name>A0AA38SX81_9ASTR</name>
<evidence type="ECO:0000313" key="2">
    <source>
        <dbReference type="EMBL" id="KAJ9546543.1"/>
    </source>
</evidence>
<dbReference type="PANTHER" id="PTHR47859">
    <property type="entry name" value="PENTATRICOPEPTIDE REPEAT-CONTAINING PROTEIN"/>
    <property type="match status" value="1"/>
</dbReference>
<feature type="region of interest" description="Disordered" evidence="1">
    <location>
        <begin position="254"/>
        <end position="288"/>
    </location>
</feature>
<proteinExistence type="predicted"/>
<dbReference type="Proteomes" id="UP001172457">
    <property type="component" value="Chromosome 5"/>
</dbReference>
<comment type="caution">
    <text evidence="2">The sequence shown here is derived from an EMBL/GenBank/DDBJ whole genome shotgun (WGS) entry which is preliminary data.</text>
</comment>
<dbReference type="AlphaFoldDB" id="A0AA38SX81"/>
<accession>A0AA38SX81</accession>
<reference evidence="2" key="1">
    <citation type="submission" date="2023-03" db="EMBL/GenBank/DDBJ databases">
        <title>Chromosome-scale reference genome and RAD-based genetic map of yellow starthistle (Centaurea solstitialis) reveal putative structural variation and QTLs associated with invader traits.</title>
        <authorList>
            <person name="Reatini B."/>
            <person name="Cang F.A."/>
            <person name="Jiang Q."/>
            <person name="Mckibben M.T.W."/>
            <person name="Barker M.S."/>
            <person name="Rieseberg L.H."/>
            <person name="Dlugosch K.M."/>
        </authorList>
    </citation>
    <scope>NUCLEOTIDE SEQUENCE</scope>
    <source>
        <strain evidence="2">CAN-66</strain>
        <tissue evidence="2">Leaf</tissue>
    </source>
</reference>
<organism evidence="2 3">
    <name type="scientific">Centaurea solstitialis</name>
    <name type="common">yellow star-thistle</name>
    <dbReference type="NCBI Taxonomy" id="347529"/>
    <lineage>
        <taxon>Eukaryota</taxon>
        <taxon>Viridiplantae</taxon>
        <taxon>Streptophyta</taxon>
        <taxon>Embryophyta</taxon>
        <taxon>Tracheophyta</taxon>
        <taxon>Spermatophyta</taxon>
        <taxon>Magnoliopsida</taxon>
        <taxon>eudicotyledons</taxon>
        <taxon>Gunneridae</taxon>
        <taxon>Pentapetalae</taxon>
        <taxon>asterids</taxon>
        <taxon>campanulids</taxon>
        <taxon>Asterales</taxon>
        <taxon>Asteraceae</taxon>
        <taxon>Carduoideae</taxon>
        <taxon>Cardueae</taxon>
        <taxon>Centaureinae</taxon>
        <taxon>Centaurea</taxon>
    </lineage>
</organism>
<evidence type="ECO:0008006" key="4">
    <source>
        <dbReference type="Google" id="ProtNLM"/>
    </source>
</evidence>
<keyword evidence="3" id="KW-1185">Reference proteome</keyword>
<protein>
    <recommendedName>
        <fullName evidence="4">Pentatricopeptide repeat-containing protein</fullName>
    </recommendedName>
</protein>
<sequence>MTPSTTACNRDFVWSFSRLGDIDAACKALRELVDLAFTGEFIITKKPDKQMFVPRLRLPIPFYNNLDHHKVVDFDMKEAKSVAMVLRTRNGLFVTKLLRLSFAHVIRACALARNDKLAEQLFFQVTLHLGMRLDWTGTEPVVLFYLVQMQNLGIQPSRGAYDSLIRAVSRTRGFHDGMEVVLSTRILRHCLLKLMQEKNLKPLDSTFAALSISCSRGLELDLAEAFLNQMEKCERPNPYNALFKAYPDRDGNGAGLGRGLVPPSPSPLKNPRGFKRGSPSGNRGKSRGNGIDLNVGFMYLVKMKQLKVTPNINTYELLFSLFGNVNAPYETGNILSQAEVAKRIHALEDDMMRNGIQHSFISIRNLVSAFLYIFNLFAFPPFFRECLDFGITFCPAIQGDVAINVFKTLMSHGFRPNNVTLNIMIDCCNLTRSFKSAQGLIAMRIRYGYPPDAQTYTALIKVFAYLDIYFPNWTQVSRFGTSDFPNWKSQTPESELISPESDFLPLPNWKFELPNRDSHFPNRDLA</sequence>
<dbReference type="EMBL" id="JARYMX010000005">
    <property type="protein sequence ID" value="KAJ9546543.1"/>
    <property type="molecule type" value="Genomic_DNA"/>
</dbReference>
<dbReference type="PANTHER" id="PTHR47859:SF1">
    <property type="entry name" value="PENTATRICOPEPTIDE REPEAT-CONTAINING PROTEIN"/>
    <property type="match status" value="1"/>
</dbReference>
<dbReference type="Gene3D" id="1.25.40.10">
    <property type="entry name" value="Tetratricopeptide repeat domain"/>
    <property type="match status" value="2"/>
</dbReference>